<dbReference type="SMART" id="SM00326">
    <property type="entry name" value="SH3"/>
    <property type="match status" value="1"/>
</dbReference>
<keyword evidence="7" id="KW-1185">Reference proteome</keyword>
<dbReference type="Pfam" id="PF02218">
    <property type="entry name" value="HS1_rep"/>
    <property type="match status" value="6"/>
</dbReference>
<dbReference type="GO" id="GO:0051015">
    <property type="term" value="F:actin filament binding"/>
    <property type="evidence" value="ECO:0007669"/>
    <property type="project" value="TreeGrafter"/>
</dbReference>
<dbReference type="PRINTS" id="PR00499">
    <property type="entry name" value="P67PHOX"/>
</dbReference>
<dbReference type="PRINTS" id="PR00452">
    <property type="entry name" value="SH3DOMAIN"/>
</dbReference>
<evidence type="ECO:0000313" key="7">
    <source>
        <dbReference type="Proteomes" id="UP000694620"/>
    </source>
</evidence>
<evidence type="ECO:0000256" key="4">
    <source>
        <dbReference type="PROSITE-ProRule" id="PRU00192"/>
    </source>
</evidence>
<sequence length="352" mass="39587">MWKSVVGHNVNVKVEAGGDDWDTDPDFVNDVSEQEQRWGAKTIDGSGRAEHFSVHQLRESVSKEHESLKKKELDEGPKASYGYGGKFGVEKDRVDKVAVDHSYVAEVQKHSSQTDAAQGFGGKFGVQKDRLDKSAVGFEYKAETEQHSSQKDYSRGFGGKFGVEREKVDKSAVGYEYKGETQKHDSQKDYSKGFGGKFGVEREKVDKSAVGYEYKAETEMHESQKDYSRGFGGKFGVQKDRQDKAAHGWDHKEEVKLHESQTDHAKGFGGRYGVQQDRMDKVSPARYQIFISDVHESLTAVALYDYQGEGNDEISFNPGDIIYEIEMVDESWWKGKCHGLVGLFPASYVELK</sequence>
<dbReference type="GO" id="GO:0030864">
    <property type="term" value="C:cortical actin cytoskeleton"/>
    <property type="evidence" value="ECO:0007669"/>
    <property type="project" value="TreeGrafter"/>
</dbReference>
<dbReference type="Gene3D" id="2.30.30.40">
    <property type="entry name" value="SH3 Domains"/>
    <property type="match status" value="1"/>
</dbReference>
<dbReference type="GO" id="GO:0005886">
    <property type="term" value="C:plasma membrane"/>
    <property type="evidence" value="ECO:0007669"/>
    <property type="project" value="TreeGrafter"/>
</dbReference>
<dbReference type="GO" id="GO:0005884">
    <property type="term" value="C:actin filament"/>
    <property type="evidence" value="ECO:0007669"/>
    <property type="project" value="TreeGrafter"/>
</dbReference>
<evidence type="ECO:0000256" key="2">
    <source>
        <dbReference type="ARBA" id="ARBA00022553"/>
    </source>
</evidence>
<evidence type="ECO:0000313" key="6">
    <source>
        <dbReference type="Ensembl" id="ENSECRP00000003641.1"/>
    </source>
</evidence>
<dbReference type="PANTHER" id="PTHR10829">
    <property type="entry name" value="CORTACTIN AND DREBRIN"/>
    <property type="match status" value="1"/>
</dbReference>
<evidence type="ECO:0000259" key="5">
    <source>
        <dbReference type="PROSITE" id="PS50002"/>
    </source>
</evidence>
<dbReference type="PROSITE" id="PS50002">
    <property type="entry name" value="SH3"/>
    <property type="match status" value="1"/>
</dbReference>
<reference evidence="6" key="1">
    <citation type="submission" date="2021-06" db="EMBL/GenBank/DDBJ databases">
        <authorList>
            <consortium name="Wellcome Sanger Institute Data Sharing"/>
        </authorList>
    </citation>
    <scope>NUCLEOTIDE SEQUENCE [LARGE SCALE GENOMIC DNA]</scope>
</reference>
<dbReference type="InterPro" id="IPR003134">
    <property type="entry name" value="Hs1_Cortactin"/>
</dbReference>
<accession>A0A8C4X3X3</accession>
<dbReference type="Ensembl" id="ENSECRT00000003701.1">
    <property type="protein sequence ID" value="ENSECRP00000003641.1"/>
    <property type="gene ID" value="ENSECRG00000002493.1"/>
</dbReference>
<proteinExistence type="predicted"/>
<protein>
    <submittedName>
        <fullName evidence="6">Hematopoietic cell-specific Lyn substrate 1</fullName>
    </submittedName>
</protein>
<feature type="domain" description="SH3" evidence="5">
    <location>
        <begin position="295"/>
        <end position="352"/>
    </location>
</feature>
<dbReference type="PANTHER" id="PTHR10829:SF5">
    <property type="entry name" value="HEMATOPOIETIC LINEAGE CELL-SPECIFIC PROTEIN"/>
    <property type="match status" value="1"/>
</dbReference>
<keyword evidence="3" id="KW-0677">Repeat</keyword>
<dbReference type="InterPro" id="IPR036028">
    <property type="entry name" value="SH3-like_dom_sf"/>
</dbReference>
<dbReference type="AlphaFoldDB" id="A0A8C4X3X3"/>
<name>A0A8C4X3X3_ERPCA</name>
<dbReference type="Pfam" id="PF00018">
    <property type="entry name" value="SH3_1"/>
    <property type="match status" value="1"/>
</dbReference>
<dbReference type="GeneTree" id="ENSGT00940000158997"/>
<dbReference type="GO" id="GO:0030427">
    <property type="term" value="C:site of polarized growth"/>
    <property type="evidence" value="ECO:0007669"/>
    <property type="project" value="TreeGrafter"/>
</dbReference>
<dbReference type="GO" id="GO:0016477">
    <property type="term" value="P:cell migration"/>
    <property type="evidence" value="ECO:0007669"/>
    <property type="project" value="TreeGrafter"/>
</dbReference>
<keyword evidence="1 4" id="KW-0728">SH3 domain</keyword>
<keyword evidence="2" id="KW-0597">Phosphoprotein</keyword>
<dbReference type="GO" id="GO:0030833">
    <property type="term" value="P:regulation of actin filament polymerization"/>
    <property type="evidence" value="ECO:0007669"/>
    <property type="project" value="TreeGrafter"/>
</dbReference>
<organism evidence="6 7">
    <name type="scientific">Erpetoichthys calabaricus</name>
    <name type="common">Rope fish</name>
    <name type="synonym">Calamoichthys calabaricus</name>
    <dbReference type="NCBI Taxonomy" id="27687"/>
    <lineage>
        <taxon>Eukaryota</taxon>
        <taxon>Metazoa</taxon>
        <taxon>Chordata</taxon>
        <taxon>Craniata</taxon>
        <taxon>Vertebrata</taxon>
        <taxon>Euteleostomi</taxon>
        <taxon>Actinopterygii</taxon>
        <taxon>Polypteriformes</taxon>
        <taxon>Polypteridae</taxon>
        <taxon>Erpetoichthys</taxon>
    </lineage>
</organism>
<dbReference type="InterPro" id="IPR001452">
    <property type="entry name" value="SH3_domain"/>
</dbReference>
<dbReference type="Proteomes" id="UP000694620">
    <property type="component" value="Chromosome 1"/>
</dbReference>
<evidence type="ECO:0000256" key="1">
    <source>
        <dbReference type="ARBA" id="ARBA00022443"/>
    </source>
</evidence>
<reference evidence="6" key="2">
    <citation type="submission" date="2025-08" db="UniProtKB">
        <authorList>
            <consortium name="Ensembl"/>
        </authorList>
    </citation>
    <scope>IDENTIFICATION</scope>
</reference>
<reference evidence="6" key="3">
    <citation type="submission" date="2025-09" db="UniProtKB">
        <authorList>
            <consortium name="Ensembl"/>
        </authorList>
    </citation>
    <scope>IDENTIFICATION</scope>
</reference>
<evidence type="ECO:0000256" key="3">
    <source>
        <dbReference type="ARBA" id="ARBA00022737"/>
    </source>
</evidence>
<dbReference type="PROSITE" id="PS51090">
    <property type="entry name" value="CORTACTIN"/>
    <property type="match status" value="6"/>
</dbReference>
<dbReference type="SUPFAM" id="SSF50044">
    <property type="entry name" value="SH3-domain"/>
    <property type="match status" value="1"/>
</dbReference>